<comment type="caution">
    <text evidence="1">The sequence shown here is derived from an EMBL/GenBank/DDBJ whole genome shotgun (WGS) entry which is preliminary data.</text>
</comment>
<reference evidence="1" key="3">
    <citation type="submission" date="2023-05" db="EMBL/GenBank/DDBJ databases">
        <authorList>
            <person name="Smith C.H."/>
        </authorList>
    </citation>
    <scope>NUCLEOTIDE SEQUENCE</scope>
    <source>
        <strain evidence="1">CHS0354</strain>
        <tissue evidence="1">Mantle</tissue>
    </source>
</reference>
<evidence type="ECO:0000313" key="1">
    <source>
        <dbReference type="EMBL" id="KAK3603502.1"/>
    </source>
</evidence>
<reference evidence="1" key="2">
    <citation type="journal article" date="2021" name="Genome Biol. Evol.">
        <title>Developing a high-quality reference genome for a parasitic bivalve with doubly uniparental inheritance (Bivalvia: Unionida).</title>
        <authorList>
            <person name="Smith C.H."/>
        </authorList>
    </citation>
    <scope>NUCLEOTIDE SEQUENCE</scope>
    <source>
        <strain evidence="1">CHS0354</strain>
        <tissue evidence="1">Mantle</tissue>
    </source>
</reference>
<proteinExistence type="predicted"/>
<dbReference type="AlphaFoldDB" id="A0AAE0T474"/>
<evidence type="ECO:0000313" key="2">
    <source>
        <dbReference type="Proteomes" id="UP001195483"/>
    </source>
</evidence>
<dbReference type="Proteomes" id="UP001195483">
    <property type="component" value="Unassembled WGS sequence"/>
</dbReference>
<protein>
    <submittedName>
        <fullName evidence="1">Uncharacterized protein</fullName>
    </submittedName>
</protein>
<organism evidence="1 2">
    <name type="scientific">Potamilus streckersoni</name>
    <dbReference type="NCBI Taxonomy" id="2493646"/>
    <lineage>
        <taxon>Eukaryota</taxon>
        <taxon>Metazoa</taxon>
        <taxon>Spiralia</taxon>
        <taxon>Lophotrochozoa</taxon>
        <taxon>Mollusca</taxon>
        <taxon>Bivalvia</taxon>
        <taxon>Autobranchia</taxon>
        <taxon>Heteroconchia</taxon>
        <taxon>Palaeoheterodonta</taxon>
        <taxon>Unionida</taxon>
        <taxon>Unionoidea</taxon>
        <taxon>Unionidae</taxon>
        <taxon>Ambleminae</taxon>
        <taxon>Lampsilini</taxon>
        <taxon>Potamilus</taxon>
    </lineage>
</organism>
<gene>
    <name evidence="1" type="ORF">CHS0354_030346</name>
</gene>
<accession>A0AAE0T474</accession>
<name>A0AAE0T474_9BIVA</name>
<keyword evidence="2" id="KW-1185">Reference proteome</keyword>
<reference evidence="1" key="1">
    <citation type="journal article" date="2021" name="Genome Biol. Evol.">
        <title>A High-Quality Reference Genome for a Parasitic Bivalve with Doubly Uniparental Inheritance (Bivalvia: Unionida).</title>
        <authorList>
            <person name="Smith C.H."/>
        </authorList>
    </citation>
    <scope>NUCLEOTIDE SEQUENCE</scope>
    <source>
        <strain evidence="1">CHS0354</strain>
    </source>
</reference>
<sequence length="67" mass="7546">MKGVKPYLHDNNNVRGSEYSAFFGCNIVSVVTYVPHIRKVTQCPHNVSDRCVYLKLGTERAVGKSFN</sequence>
<dbReference type="EMBL" id="JAEAOA010001808">
    <property type="protein sequence ID" value="KAK3603502.1"/>
    <property type="molecule type" value="Genomic_DNA"/>
</dbReference>